<sequence>MSFWNPLTCITGCLVVYSIGEILSKKTKGAISSLLFACVLFLAGFWSGILPDDITTQSGLVTVMSNFGTAFMITNIGTLINLEDMIREWKTVVIALVSIGAIALICFTVGSLIFGREYALIAAPPVAGSTVAGIIVTGAAEAANRPELAAFAVLVLSVQKFFGIPISTFCIRKDLGIKRQQGYFKKQVETTKALRLPSMRIFKETPKNLRTNTIYICKVALVACLADFVGKATLIPGSSPENYILNPNISYLLFGLIFARIGFLEKDIFAKSGSSGIITFGLLLMLPGSLAQVSPSSLLSMIVPVFGILLLCSIGITALCGLIGKMLGYSPFASAAIGVTCMLAYPATQIITTEAVDSFEWEGEDRQRAMDYMLPKMIIGGFVTVTIASVAFASIISPMIFS</sequence>
<evidence type="ECO:0000313" key="2">
    <source>
        <dbReference type="EMBL" id="RGE89890.1"/>
    </source>
</evidence>
<keyword evidence="1" id="KW-1133">Transmembrane helix</keyword>
<dbReference type="EMBL" id="QVLX01000001">
    <property type="protein sequence ID" value="RGE89890.1"/>
    <property type="molecule type" value="Genomic_DNA"/>
</dbReference>
<keyword evidence="1" id="KW-0472">Membrane</keyword>
<feature type="transmembrane region" description="Helical" evidence="1">
    <location>
        <begin position="277"/>
        <end position="295"/>
    </location>
</feature>
<proteinExistence type="predicted"/>
<protein>
    <recommendedName>
        <fullName evidence="4">Sodium:glutamate symporter</fullName>
    </recommendedName>
</protein>
<dbReference type="CDD" id="cd21416">
    <property type="entry name" value="HDC_protein"/>
    <property type="match status" value="1"/>
</dbReference>
<feature type="transmembrane region" description="Helical" evidence="1">
    <location>
        <begin position="377"/>
        <end position="401"/>
    </location>
</feature>
<gene>
    <name evidence="2" type="ORF">DW016_01035</name>
</gene>
<feature type="transmembrane region" description="Helical" evidence="1">
    <location>
        <begin position="60"/>
        <end position="80"/>
    </location>
</feature>
<organism evidence="2 3">
    <name type="scientific">Sellimonas intestinalis</name>
    <dbReference type="NCBI Taxonomy" id="1653434"/>
    <lineage>
        <taxon>Bacteria</taxon>
        <taxon>Bacillati</taxon>
        <taxon>Bacillota</taxon>
        <taxon>Clostridia</taxon>
        <taxon>Lachnospirales</taxon>
        <taxon>Lachnospiraceae</taxon>
        <taxon>Sellimonas</taxon>
    </lineage>
</organism>
<name>A0A3E3K5J7_9FIRM</name>
<comment type="caution">
    <text evidence="2">The sequence shown here is derived from an EMBL/GenBank/DDBJ whole genome shotgun (WGS) entry which is preliminary data.</text>
</comment>
<evidence type="ECO:0000256" key="1">
    <source>
        <dbReference type="SAM" id="Phobius"/>
    </source>
</evidence>
<feature type="transmembrane region" description="Helical" evidence="1">
    <location>
        <begin position="148"/>
        <end position="171"/>
    </location>
</feature>
<dbReference type="OrthoDB" id="3243277at2"/>
<keyword evidence="1" id="KW-0812">Transmembrane</keyword>
<accession>A0A3E3K5J7</accession>
<feature type="transmembrane region" description="Helical" evidence="1">
    <location>
        <begin position="301"/>
        <end position="324"/>
    </location>
</feature>
<evidence type="ECO:0008006" key="4">
    <source>
        <dbReference type="Google" id="ProtNLM"/>
    </source>
</evidence>
<dbReference type="AlphaFoldDB" id="A0A3E3K5J7"/>
<feature type="transmembrane region" description="Helical" evidence="1">
    <location>
        <begin position="92"/>
        <end position="114"/>
    </location>
</feature>
<feature type="transmembrane region" description="Helical" evidence="1">
    <location>
        <begin position="249"/>
        <end position="265"/>
    </location>
</feature>
<dbReference type="GeneID" id="97192876"/>
<reference evidence="2 3" key="1">
    <citation type="submission" date="2018-08" db="EMBL/GenBank/DDBJ databases">
        <title>A genome reference for cultivated species of the human gut microbiota.</title>
        <authorList>
            <person name="Zou Y."/>
            <person name="Xue W."/>
            <person name="Luo G."/>
        </authorList>
    </citation>
    <scope>NUCLEOTIDE SEQUENCE [LARGE SCALE GENOMIC DNA]</scope>
    <source>
        <strain evidence="2 3">AF37-2AT</strain>
    </source>
</reference>
<evidence type="ECO:0000313" key="3">
    <source>
        <dbReference type="Proteomes" id="UP000261080"/>
    </source>
</evidence>
<dbReference type="RefSeq" id="WP_024732689.1">
    <property type="nucleotide sequence ID" value="NZ_BAABYU010000001.1"/>
</dbReference>
<dbReference type="Proteomes" id="UP000261080">
    <property type="component" value="Unassembled WGS sequence"/>
</dbReference>
<keyword evidence="3" id="KW-1185">Reference proteome</keyword>
<feature type="transmembrane region" description="Helical" evidence="1">
    <location>
        <begin position="30"/>
        <end position="48"/>
    </location>
</feature>
<dbReference type="InterPro" id="IPR049576">
    <property type="entry name" value="HDC-like"/>
</dbReference>
<feature type="transmembrane region" description="Helical" evidence="1">
    <location>
        <begin position="209"/>
        <end position="229"/>
    </location>
</feature>